<dbReference type="InterPro" id="IPR055294">
    <property type="entry name" value="FBL60-like"/>
</dbReference>
<organism evidence="2 3">
    <name type="scientific">Camelina sativa</name>
    <name type="common">False flax</name>
    <name type="synonym">Myagrum sativum</name>
    <dbReference type="NCBI Taxonomy" id="90675"/>
    <lineage>
        <taxon>Eukaryota</taxon>
        <taxon>Viridiplantae</taxon>
        <taxon>Streptophyta</taxon>
        <taxon>Embryophyta</taxon>
        <taxon>Tracheophyta</taxon>
        <taxon>Spermatophyta</taxon>
        <taxon>Magnoliopsida</taxon>
        <taxon>eudicotyledons</taxon>
        <taxon>Gunneridae</taxon>
        <taxon>Pentapetalae</taxon>
        <taxon>rosids</taxon>
        <taxon>malvids</taxon>
        <taxon>Brassicales</taxon>
        <taxon>Brassicaceae</taxon>
        <taxon>Camelineae</taxon>
        <taxon>Camelina</taxon>
    </lineage>
</organism>
<dbReference type="PANTHER" id="PTHR31293:SF12">
    <property type="entry name" value="RNI-LIKE SUPERFAMILY PROTEIN"/>
    <property type="match status" value="1"/>
</dbReference>
<evidence type="ECO:0000313" key="2">
    <source>
        <dbReference type="Proteomes" id="UP000694864"/>
    </source>
</evidence>
<dbReference type="Gene3D" id="1.20.1280.50">
    <property type="match status" value="1"/>
</dbReference>
<evidence type="ECO:0000259" key="1">
    <source>
        <dbReference type="PROSITE" id="PS50181"/>
    </source>
</evidence>
<dbReference type="SMART" id="SM00579">
    <property type="entry name" value="FBD"/>
    <property type="match status" value="1"/>
</dbReference>
<dbReference type="SUPFAM" id="SSF81383">
    <property type="entry name" value="F-box domain"/>
    <property type="match status" value="1"/>
</dbReference>
<dbReference type="CDD" id="cd22160">
    <property type="entry name" value="F-box_AtFBL13-like"/>
    <property type="match status" value="1"/>
</dbReference>
<dbReference type="InterPro" id="IPR006566">
    <property type="entry name" value="FBD"/>
</dbReference>
<dbReference type="InterPro" id="IPR036047">
    <property type="entry name" value="F-box-like_dom_sf"/>
</dbReference>
<reference evidence="3" key="2">
    <citation type="submission" date="2025-08" db="UniProtKB">
        <authorList>
            <consortium name="RefSeq"/>
        </authorList>
    </citation>
    <scope>IDENTIFICATION</scope>
    <source>
        <tissue evidence="3">Leaf</tissue>
    </source>
</reference>
<feature type="domain" description="F-box" evidence="1">
    <location>
        <begin position="4"/>
        <end position="43"/>
    </location>
</feature>
<dbReference type="Pfam" id="PF00646">
    <property type="entry name" value="F-box"/>
    <property type="match status" value="1"/>
</dbReference>
<dbReference type="PANTHER" id="PTHR31293">
    <property type="entry name" value="RNI-LIKE SUPERFAMILY PROTEIN"/>
    <property type="match status" value="1"/>
</dbReference>
<evidence type="ECO:0000313" key="3">
    <source>
        <dbReference type="RefSeq" id="XP_010451304.1"/>
    </source>
</evidence>
<dbReference type="InterPro" id="IPR001810">
    <property type="entry name" value="F-box_dom"/>
</dbReference>
<accession>A0ABM0V5Y0</accession>
<dbReference type="GeneID" id="104733424"/>
<sequence>MAGRDLISNLPDEILGKILSLLPTKVAASTSVLSKRWSRKNLLLLVDTLCFDESVVVYPSEEEAITGSHLFSDFVDKTLALVLTNTSSHINKLSLSSLCRLPLTRWILTALEHPYLLELHLYATHTLFSGICIKTKLFTSNTLVKLTLSGAYDLEAERVFLPALKSLSLLSTSIGHDYYSLLIDGCPVLEDLYIRDGDCPDSIAGCGTDVECASIKRLVIFSILPNDQPAHRRIVYFEAPSLVYLDYSSYVSEQYEVADLDSLVEARLSLRLWVSTHGYDYVVDDDNDDDDGHSYEQKPPIYGDVTDLVAGIRNITTLHLSPGSLEAFHFCCKSMPVFSNLLNLSVESNKYRGWQVMPLLLTSCPKLHALSIKGLVHRVTDKCGDACACIPEKKRKILKKDISCLWTCQVKLLEISDYGGSSQELRQMSHFLGKLECLTTVKVGVKAAADNNNSNLVRASVMALPRLSSKCNFQFI</sequence>
<dbReference type="InterPro" id="IPR053781">
    <property type="entry name" value="F-box_AtFBL13-like"/>
</dbReference>
<keyword evidence="2" id="KW-1185">Reference proteome</keyword>
<reference evidence="2" key="1">
    <citation type="journal article" date="2014" name="Nat. Commun.">
        <title>The emerging biofuel crop Camelina sativa retains a highly undifferentiated hexaploid genome structure.</title>
        <authorList>
            <person name="Kagale S."/>
            <person name="Koh C."/>
            <person name="Nixon J."/>
            <person name="Bollina V."/>
            <person name="Clarke W.E."/>
            <person name="Tuteja R."/>
            <person name="Spillane C."/>
            <person name="Robinson S.J."/>
            <person name="Links M.G."/>
            <person name="Clarke C."/>
            <person name="Higgins E.E."/>
            <person name="Huebert T."/>
            <person name="Sharpe A.G."/>
            <person name="Parkin I.A."/>
        </authorList>
    </citation>
    <scope>NUCLEOTIDE SEQUENCE [LARGE SCALE GENOMIC DNA]</scope>
    <source>
        <strain evidence="2">cv. DH55</strain>
    </source>
</reference>
<gene>
    <name evidence="3" type="primary">LOC104733424</name>
</gene>
<dbReference type="PROSITE" id="PS50181">
    <property type="entry name" value="FBOX"/>
    <property type="match status" value="1"/>
</dbReference>
<proteinExistence type="predicted"/>
<dbReference type="RefSeq" id="XP_010451304.1">
    <property type="nucleotide sequence ID" value="XM_010453002.1"/>
</dbReference>
<name>A0ABM0V5Y0_CAMSA</name>
<protein>
    <submittedName>
        <fullName evidence="3">F-box/LRR-repeat protein At1g48400-like</fullName>
    </submittedName>
</protein>
<dbReference type="Proteomes" id="UP000694864">
    <property type="component" value="Chromosome 12"/>
</dbReference>